<feature type="region of interest" description="Disordered" evidence="1">
    <location>
        <begin position="698"/>
        <end position="726"/>
    </location>
</feature>
<evidence type="ECO:0000313" key="3">
    <source>
        <dbReference type="EnsemblFungi" id="PTTG_25298-t43_1-p1"/>
    </source>
</evidence>
<dbReference type="PANTHER" id="PTHR48147:SF3">
    <property type="entry name" value="MYELIN TRANSCRIPTION FACTOR 1-LIKE PROTEIN"/>
    <property type="match status" value="1"/>
</dbReference>
<reference evidence="3 4" key="3">
    <citation type="journal article" date="2017" name="G3 (Bethesda)">
        <title>Comparative analysis highlights variable genome content of wheat rusts and divergence of the mating loci.</title>
        <authorList>
            <person name="Cuomo C.A."/>
            <person name="Bakkeren G."/>
            <person name="Khalil H.B."/>
            <person name="Panwar V."/>
            <person name="Joly D."/>
            <person name="Linning R."/>
            <person name="Sakthikumar S."/>
            <person name="Song X."/>
            <person name="Adiconis X."/>
            <person name="Fan L."/>
            <person name="Goldberg J.M."/>
            <person name="Levin J.Z."/>
            <person name="Young S."/>
            <person name="Zeng Q."/>
            <person name="Anikster Y."/>
            <person name="Bruce M."/>
            <person name="Wang M."/>
            <person name="Yin C."/>
            <person name="McCallum B."/>
            <person name="Szabo L.J."/>
            <person name="Hulbert S."/>
            <person name="Chen X."/>
            <person name="Fellers J.P."/>
        </authorList>
    </citation>
    <scope>NUCLEOTIDE SEQUENCE</scope>
    <source>
        <strain evidence="3">isolate 1-1 / race 1 (BBBD)</strain>
        <strain evidence="4">Isolate 1-1 / race 1 (BBBD)</strain>
    </source>
</reference>
<feature type="compositionally biased region" description="Polar residues" evidence="1">
    <location>
        <begin position="1080"/>
        <end position="1096"/>
    </location>
</feature>
<dbReference type="Proteomes" id="UP000005240">
    <property type="component" value="Unassembled WGS sequence"/>
</dbReference>
<keyword evidence="4" id="KW-1185">Reference proteome</keyword>
<reference evidence="2" key="2">
    <citation type="submission" date="2016-05" db="EMBL/GenBank/DDBJ databases">
        <title>Comparative analysis highlights variable genome content of wheat rusts and divergence of the mating loci.</title>
        <authorList>
            <person name="Cuomo C.A."/>
            <person name="Bakkeren G."/>
            <person name="Szabo L."/>
            <person name="Khalil H."/>
            <person name="Joly D."/>
            <person name="Goldberg J."/>
            <person name="Young S."/>
            <person name="Zeng Q."/>
            <person name="Fellers J."/>
        </authorList>
    </citation>
    <scope>NUCLEOTIDE SEQUENCE [LARGE SCALE GENOMIC DNA]</scope>
    <source>
        <strain evidence="2">1-1 BBBD Race 1</strain>
    </source>
</reference>
<feature type="region of interest" description="Disordered" evidence="1">
    <location>
        <begin position="109"/>
        <end position="171"/>
    </location>
</feature>
<organism evidence="2">
    <name type="scientific">Puccinia triticina (isolate 1-1 / race 1 (BBBD))</name>
    <name type="common">Brown leaf rust fungus</name>
    <dbReference type="NCBI Taxonomy" id="630390"/>
    <lineage>
        <taxon>Eukaryota</taxon>
        <taxon>Fungi</taxon>
        <taxon>Dikarya</taxon>
        <taxon>Basidiomycota</taxon>
        <taxon>Pucciniomycotina</taxon>
        <taxon>Pucciniomycetes</taxon>
        <taxon>Pucciniales</taxon>
        <taxon>Pucciniaceae</taxon>
        <taxon>Puccinia</taxon>
    </lineage>
</organism>
<feature type="compositionally biased region" description="Polar residues" evidence="1">
    <location>
        <begin position="1190"/>
        <end position="1206"/>
    </location>
</feature>
<evidence type="ECO:0000256" key="1">
    <source>
        <dbReference type="SAM" id="MobiDB-lite"/>
    </source>
</evidence>
<feature type="compositionally biased region" description="Acidic residues" evidence="1">
    <location>
        <begin position="146"/>
        <end position="165"/>
    </location>
</feature>
<accession>A0A180H5T8</accession>
<dbReference type="OrthoDB" id="3046222at2759"/>
<evidence type="ECO:0000313" key="4">
    <source>
        <dbReference type="Proteomes" id="UP000005240"/>
    </source>
</evidence>
<feature type="region of interest" description="Disordered" evidence="1">
    <location>
        <begin position="1267"/>
        <end position="1289"/>
    </location>
</feature>
<feature type="region of interest" description="Disordered" evidence="1">
    <location>
        <begin position="1190"/>
        <end position="1225"/>
    </location>
</feature>
<evidence type="ECO:0008006" key="5">
    <source>
        <dbReference type="Google" id="ProtNLM"/>
    </source>
</evidence>
<feature type="compositionally biased region" description="Basic and acidic residues" evidence="1">
    <location>
        <begin position="704"/>
        <end position="716"/>
    </location>
</feature>
<feature type="region of interest" description="Disordered" evidence="1">
    <location>
        <begin position="49"/>
        <end position="88"/>
    </location>
</feature>
<gene>
    <name evidence="2" type="ORF">PTTG_25298</name>
</gene>
<dbReference type="EnsemblFungi" id="PTTG_25298-t43_1">
    <property type="protein sequence ID" value="PTTG_25298-t43_1-p1"/>
    <property type="gene ID" value="PTTG_25298"/>
</dbReference>
<protein>
    <recommendedName>
        <fullName evidence="5">GCM domain-containing protein</fullName>
    </recommendedName>
</protein>
<feature type="region of interest" description="Disordered" evidence="1">
    <location>
        <begin position="1077"/>
        <end position="1106"/>
    </location>
</feature>
<feature type="compositionally biased region" description="Basic and acidic residues" evidence="1">
    <location>
        <begin position="128"/>
        <end position="138"/>
    </location>
</feature>
<sequence>MTNPTPKTLTNATSPMDLCANTSPLPLFNPESSPITTWHHLPSLESIIPPLSPNWSHSSDSSASQDKKLVNSIAAEPLPSPAKSLQSWSHYSKQSNSHVMQLSIDPLKKTKNRFSPPPKITKKCKMRSKTDKKIHLEEPETLETTSSDDADDEGVGVESEDDDVDPLPKRKATEKEWFLPDMNEAFETYIDHGCGLDNQGYPIYPNGRTTFLRLPGDDVTNFGSVGFTKTSTVSYCSNKTWKKRRIKCRGLAGKCNGTVSHVTCPNKKVAIRFDHHLPSGWGLLRHKGEHPHPWPEAKKPNPLAKEELKSEIKKNPKAGALKLKMGKPTNPHLAFDSVVSIHPAYQNRDQLAYYRRCLLAELGLAPDKLGAGVGDKFILDMFGWALQGMWIILSSFMPMAEHFTFQTKWMVERLLARNKENQVYSGGLISDVTYWYFETGYLLTTSMYCNDLQRWIPVQLTWIRGLSEEYYKIHFATLFRKFLAASITPAERDTLVRKVVDFSAAQVEGFVLAYIEVFQQGTRKEVRGMLKGCRKHYRQSITRIKRNRALITVDQEEPFRKACMGLLNRAEPGGQSHEQKIDFIRRRFPKVRKWLDWWTVSDVEALLFPSRESRLEDKPDGLPETKNAQESMHRTYYHLSEVKQCLMVGMIDLFTFVDMLEKDWKAVMNGVQINYGGEKSKDIGLTLGMAKKRKRANKFVNDGRPPDTTDDLIDRNKKAKTGRPPNSRNFNKNLWEAYPSYRAACDNSQRANRCWLAAGLESFFIPGAFCSADYFLEVVLDPKLHLSPEYKKLFSIHKHRTFTCELKPDILQSHPDRANRSLHVLVVKPQMFDSNRIPYSDVAKLVETWQTSGLIGTSGLVCKECAETQPSTKAKSKPKKKGKLEKVSSEIKIYNNPGVLQQSAHYLIDRCKLNFDKVSPPLHLNFHLEVSSVDDVPRRDGFMATTNWPFKLNVGGATYTLISRGFWNGGHYWCKVLQSANISAEKGSLTAVWMHNDLENDGYAQQINRVPSSIAGAEMYTSWLLYSRTWTSSEEEYMNNSIQKIMDDNSDAAGDVPFREMKSILNISHTSTLIAHKELNSNNETTTKSNVSPEESTTGKKKTNRKKSQKKLVAIKETEEAEVESDVANILEKDDSFFDQTAGDKSIVANQTAGDESFNQTDVDQSFNQTAGDQLFNQTAGDQLFNQTAGDKSFNQTAGDKSFNQTARDESFKQTAGDKSFNQTAGDESFLSNQLLLDQSQETPTGTQVSSQPTRLCLVLKLPLLSKVKPASPPLPPESARRRSNRRKK</sequence>
<feature type="compositionally biased region" description="Low complexity" evidence="1">
    <location>
        <begin position="49"/>
        <end position="64"/>
    </location>
</feature>
<proteinExistence type="predicted"/>
<evidence type="ECO:0000313" key="2">
    <source>
        <dbReference type="EMBL" id="OAV99803.1"/>
    </source>
</evidence>
<reference evidence="2" key="1">
    <citation type="submission" date="2009-11" db="EMBL/GenBank/DDBJ databases">
        <authorList>
            <consortium name="The Broad Institute Genome Sequencing Platform"/>
            <person name="Ward D."/>
            <person name="Feldgarden M."/>
            <person name="Earl A."/>
            <person name="Young S.K."/>
            <person name="Zeng Q."/>
            <person name="Koehrsen M."/>
            <person name="Alvarado L."/>
            <person name="Berlin A."/>
            <person name="Bochicchio J."/>
            <person name="Borenstein D."/>
            <person name="Chapman S.B."/>
            <person name="Chen Z."/>
            <person name="Engels R."/>
            <person name="Freedman E."/>
            <person name="Gellesch M."/>
            <person name="Goldberg J."/>
            <person name="Griggs A."/>
            <person name="Gujja S."/>
            <person name="Heilman E."/>
            <person name="Heiman D."/>
            <person name="Hepburn T."/>
            <person name="Howarth C."/>
            <person name="Jen D."/>
            <person name="Larson L."/>
            <person name="Lewis B."/>
            <person name="Mehta T."/>
            <person name="Park D."/>
            <person name="Pearson M."/>
            <person name="Roberts A."/>
            <person name="Saif S."/>
            <person name="Shea T."/>
            <person name="Shenoy N."/>
            <person name="Sisk P."/>
            <person name="Stolte C."/>
            <person name="Sykes S."/>
            <person name="Thomson T."/>
            <person name="Walk T."/>
            <person name="White J."/>
            <person name="Yandava C."/>
            <person name="Izard J."/>
            <person name="Baranova O.V."/>
            <person name="Blanton J.M."/>
            <person name="Tanner A.C."/>
            <person name="Dewhirst F.E."/>
            <person name="Haas B."/>
            <person name="Nusbaum C."/>
            <person name="Birren B."/>
        </authorList>
    </citation>
    <scope>NUCLEOTIDE SEQUENCE [LARGE SCALE GENOMIC DNA]</scope>
    <source>
        <strain evidence="2">1-1 BBBD Race 1</strain>
    </source>
</reference>
<dbReference type="VEuPathDB" id="FungiDB:PTTG_25298"/>
<dbReference type="EMBL" id="ADAS02000002">
    <property type="protein sequence ID" value="OAV99803.1"/>
    <property type="molecule type" value="Genomic_DNA"/>
</dbReference>
<dbReference type="PANTHER" id="PTHR48147">
    <property type="entry name" value="PROTEIN CBG23787"/>
    <property type="match status" value="1"/>
</dbReference>
<name>A0A180H5T8_PUCT1</name>
<reference evidence="3" key="4">
    <citation type="submission" date="2025-05" db="UniProtKB">
        <authorList>
            <consortium name="EnsemblFungi"/>
        </authorList>
    </citation>
    <scope>IDENTIFICATION</scope>
    <source>
        <strain evidence="3">isolate 1-1 / race 1 (BBBD)</strain>
    </source>
</reference>
<dbReference type="STRING" id="630390.A0A180H5T8"/>